<evidence type="ECO:0000313" key="1">
    <source>
        <dbReference type="EMBL" id="KAF1809814.1"/>
    </source>
</evidence>
<dbReference type="GeneID" id="54414502"/>
<dbReference type="EMBL" id="ML975170">
    <property type="protein sequence ID" value="KAF1809814.1"/>
    <property type="molecule type" value="Genomic_DNA"/>
</dbReference>
<keyword evidence="2" id="KW-1185">Reference proteome</keyword>
<accession>A0A6G1FVK1</accession>
<organism evidence="1">
    <name type="scientific">Eremomyces bilateralis CBS 781.70</name>
    <dbReference type="NCBI Taxonomy" id="1392243"/>
    <lineage>
        <taxon>Eukaryota</taxon>
        <taxon>Fungi</taxon>
        <taxon>Dikarya</taxon>
        <taxon>Ascomycota</taxon>
        <taxon>Pezizomycotina</taxon>
        <taxon>Dothideomycetes</taxon>
        <taxon>Dothideomycetes incertae sedis</taxon>
        <taxon>Eremomycetales</taxon>
        <taxon>Eremomycetaceae</taxon>
        <taxon>Eremomyces</taxon>
    </lineage>
</organism>
<dbReference type="AlphaFoldDB" id="A0A6G1FVK1"/>
<reference evidence="3" key="3">
    <citation type="submission" date="2025-04" db="UniProtKB">
        <authorList>
            <consortium name="RefSeq"/>
        </authorList>
    </citation>
    <scope>IDENTIFICATION</scope>
    <source>
        <strain evidence="3">CBS 781.70</strain>
    </source>
</reference>
<protein>
    <submittedName>
        <fullName evidence="1 3">Uncharacterized protein</fullName>
    </submittedName>
</protein>
<reference evidence="3" key="2">
    <citation type="submission" date="2020-04" db="EMBL/GenBank/DDBJ databases">
        <authorList>
            <consortium name="NCBI Genome Project"/>
        </authorList>
    </citation>
    <scope>NUCLEOTIDE SEQUENCE</scope>
    <source>
        <strain evidence="3">CBS 781.70</strain>
    </source>
</reference>
<name>A0A6G1FVK1_9PEZI</name>
<evidence type="ECO:0000313" key="3">
    <source>
        <dbReference type="RefSeq" id="XP_033531445.1"/>
    </source>
</evidence>
<proteinExistence type="predicted"/>
<reference evidence="1 3" key="1">
    <citation type="submission" date="2020-01" db="EMBL/GenBank/DDBJ databases">
        <authorList>
            <consortium name="DOE Joint Genome Institute"/>
            <person name="Haridas S."/>
            <person name="Albert R."/>
            <person name="Binder M."/>
            <person name="Bloem J."/>
            <person name="Labutti K."/>
            <person name="Salamov A."/>
            <person name="Andreopoulos B."/>
            <person name="Baker S.E."/>
            <person name="Barry K."/>
            <person name="Bills G."/>
            <person name="Bluhm B.H."/>
            <person name="Cannon C."/>
            <person name="Castanera R."/>
            <person name="Culley D.E."/>
            <person name="Daum C."/>
            <person name="Ezra D."/>
            <person name="Gonzalez J.B."/>
            <person name="Henrissat B."/>
            <person name="Kuo A."/>
            <person name="Liang C."/>
            <person name="Lipzen A."/>
            <person name="Lutzoni F."/>
            <person name="Magnuson J."/>
            <person name="Mondo S."/>
            <person name="Nolan M."/>
            <person name="Ohm R."/>
            <person name="Pangilinan J."/>
            <person name="Park H.-J."/>
            <person name="Ramirez L."/>
            <person name="Alfaro M."/>
            <person name="Sun H."/>
            <person name="Tritt A."/>
            <person name="Yoshinaga Y."/>
            <person name="Zwiers L.-H."/>
            <person name="Turgeon B.G."/>
            <person name="Goodwin S.B."/>
            <person name="Spatafora J.W."/>
            <person name="Crous P.W."/>
            <person name="Grigoriev I.V."/>
        </authorList>
    </citation>
    <scope>NUCLEOTIDE SEQUENCE</scope>
    <source>
        <strain evidence="1 3">CBS 781.70</strain>
    </source>
</reference>
<dbReference type="Proteomes" id="UP000504638">
    <property type="component" value="Unplaced"/>
</dbReference>
<evidence type="ECO:0000313" key="2">
    <source>
        <dbReference type="Proteomes" id="UP000504638"/>
    </source>
</evidence>
<gene>
    <name evidence="1 3" type="ORF">P152DRAFT_151575</name>
</gene>
<sequence>MALTRSYTETVAPIRLSPDRPPSRATFSVYRRSGQRFYPRSHDGCTTKILVRLENIQPQFYGEVLSRIKSIEQICRHGTIPRAELEANAVESIVTVRRVRVVLFPASSARYLNYLPITVYSSLCAMSSSIANNGKYNKLLWHESSLGIRSAT</sequence>
<dbReference type="RefSeq" id="XP_033531445.1">
    <property type="nucleotide sequence ID" value="XM_033673932.1"/>
</dbReference>